<evidence type="ECO:0000256" key="1">
    <source>
        <dbReference type="SAM" id="SignalP"/>
    </source>
</evidence>
<evidence type="ECO:0000313" key="3">
    <source>
        <dbReference type="Proteomes" id="UP000654993"/>
    </source>
</evidence>
<dbReference type="RefSeq" id="WP_200966585.1">
    <property type="nucleotide sequence ID" value="NZ_BMAQ01000015.1"/>
</dbReference>
<dbReference type="AlphaFoldDB" id="A0A916VFI2"/>
<protein>
    <recommendedName>
        <fullName evidence="4">Lipoprotein</fullName>
    </recommendedName>
</protein>
<name>A0A916VFI2_9BACL</name>
<dbReference type="PROSITE" id="PS51257">
    <property type="entry name" value="PROKAR_LIPOPROTEIN"/>
    <property type="match status" value="1"/>
</dbReference>
<gene>
    <name evidence="2" type="ORF">PRECH8_16280</name>
</gene>
<reference evidence="2" key="1">
    <citation type="submission" date="2020-08" db="EMBL/GenBank/DDBJ databases">
        <authorList>
            <person name="Uke A."/>
            <person name="Chhe C."/>
            <person name="Baramee S."/>
            <person name="Kosugi A."/>
        </authorList>
    </citation>
    <scope>NUCLEOTIDE SEQUENCE</scope>
    <source>
        <strain evidence="2">DA-C8</strain>
    </source>
</reference>
<keyword evidence="3" id="KW-1185">Reference proteome</keyword>
<comment type="caution">
    <text evidence="2">The sequence shown here is derived from an EMBL/GenBank/DDBJ whole genome shotgun (WGS) entry which is preliminary data.</text>
</comment>
<dbReference type="EMBL" id="BMAQ01000015">
    <property type="protein sequence ID" value="GFR38332.1"/>
    <property type="molecule type" value="Genomic_DNA"/>
</dbReference>
<feature type="signal peptide" evidence="1">
    <location>
        <begin position="1"/>
        <end position="22"/>
    </location>
</feature>
<organism evidence="2 3">
    <name type="scientific">Insulibacter thermoxylanivorax</name>
    <dbReference type="NCBI Taxonomy" id="2749268"/>
    <lineage>
        <taxon>Bacteria</taxon>
        <taxon>Bacillati</taxon>
        <taxon>Bacillota</taxon>
        <taxon>Bacilli</taxon>
        <taxon>Bacillales</taxon>
        <taxon>Paenibacillaceae</taxon>
        <taxon>Insulibacter</taxon>
    </lineage>
</organism>
<feature type="chain" id="PRO_5039138132" description="Lipoprotein" evidence="1">
    <location>
        <begin position="23"/>
        <end position="173"/>
    </location>
</feature>
<sequence>MRIQRILTVIFVSCFAIFSITACSSKKIEQNEPEIYADWPVYSIEQMVQGKSDLVVLANVASIKNVEDKDELKVQISTLEILDVFYGEPVKHPILLYQSIDKVKLNQTYLLFLKYKPEDGFYVLSDGNSLTKVTEDKNSQSMDLNELEIDVKVKGVKGNYSIDELHEIFAQYK</sequence>
<dbReference type="Proteomes" id="UP000654993">
    <property type="component" value="Unassembled WGS sequence"/>
</dbReference>
<keyword evidence="1" id="KW-0732">Signal</keyword>
<reference evidence="2" key="2">
    <citation type="journal article" date="2021" name="Data Brief">
        <title>Draft genome sequence data of the facultative, thermophilic, xylanolytic bacterium Paenibacillus sp. strain DA-C8.</title>
        <authorList>
            <person name="Chhe C."/>
            <person name="Uke A."/>
            <person name="Baramee S."/>
            <person name="Ungkulpasvich U."/>
            <person name="Tachaapaikoon C."/>
            <person name="Pason P."/>
            <person name="Waeonukul R."/>
            <person name="Ratanakhanokchai K."/>
            <person name="Kosugi A."/>
        </authorList>
    </citation>
    <scope>NUCLEOTIDE SEQUENCE</scope>
    <source>
        <strain evidence="2">DA-C8</strain>
    </source>
</reference>
<evidence type="ECO:0008006" key="4">
    <source>
        <dbReference type="Google" id="ProtNLM"/>
    </source>
</evidence>
<proteinExistence type="predicted"/>
<accession>A0A916VFI2</accession>
<evidence type="ECO:0000313" key="2">
    <source>
        <dbReference type="EMBL" id="GFR38332.1"/>
    </source>
</evidence>